<organism evidence="7 8">
    <name type="scientific">Herbaspirillum robiniae</name>
    <dbReference type="NCBI Taxonomy" id="2014887"/>
    <lineage>
        <taxon>Bacteria</taxon>
        <taxon>Pseudomonadati</taxon>
        <taxon>Pseudomonadota</taxon>
        <taxon>Betaproteobacteria</taxon>
        <taxon>Burkholderiales</taxon>
        <taxon>Oxalobacteraceae</taxon>
        <taxon>Herbaspirillum</taxon>
    </lineage>
</organism>
<sequence length="314" mass="32487">MSAAGKKGVVLVTGVDLAPQAVEILRDYELVFAGAKPTEDDLLALSTQHQPVGIIVRYGGVTGRVMDASKALRVISKHGTGIDTIDSRAAQERGIAVKAAAGANAPAVAEHTWALVFACAKNVVGLDGRMRAGHWDKSTHKSLELQGRTIGLVGLGAIGRRVAATALSLGMRVIAHDPYAKEAPAGVQLADLDAVFAQADVLSLHCPLTAENRHMINAQSIARMKDGAILVNTARGGLVDEQALVAALASGKLRAAGLDSFEKEPFAAPHPLQQVGNVVLSPHIGGVTEDAYIAMGTGAADNVLAVLEAEQAMA</sequence>
<evidence type="ECO:0000256" key="1">
    <source>
        <dbReference type="ARBA" id="ARBA00005854"/>
    </source>
</evidence>
<dbReference type="PROSITE" id="PS00671">
    <property type="entry name" value="D_2_HYDROXYACID_DH_3"/>
    <property type="match status" value="1"/>
</dbReference>
<evidence type="ECO:0000256" key="2">
    <source>
        <dbReference type="ARBA" id="ARBA00023002"/>
    </source>
</evidence>
<evidence type="ECO:0000259" key="6">
    <source>
        <dbReference type="Pfam" id="PF02826"/>
    </source>
</evidence>
<accession>A0A246WRV3</accession>
<evidence type="ECO:0000313" key="7">
    <source>
        <dbReference type="EMBL" id="OWY29128.1"/>
    </source>
</evidence>
<dbReference type="EMBL" id="NJGU01000005">
    <property type="protein sequence ID" value="OWY29128.1"/>
    <property type="molecule type" value="Genomic_DNA"/>
</dbReference>
<dbReference type="GO" id="GO:0016616">
    <property type="term" value="F:oxidoreductase activity, acting on the CH-OH group of donors, NAD or NADP as acceptor"/>
    <property type="evidence" value="ECO:0007669"/>
    <property type="project" value="InterPro"/>
</dbReference>
<dbReference type="AlphaFoldDB" id="A0A246WRV3"/>
<comment type="similarity">
    <text evidence="1 4">Belongs to the D-isomer specific 2-hydroxyacid dehydrogenase family.</text>
</comment>
<dbReference type="FunFam" id="3.40.50.720:FF:000203">
    <property type="entry name" value="D-3-phosphoglycerate dehydrogenase (SerA)"/>
    <property type="match status" value="1"/>
</dbReference>
<dbReference type="Gene3D" id="3.40.50.720">
    <property type="entry name" value="NAD(P)-binding Rossmann-like Domain"/>
    <property type="match status" value="2"/>
</dbReference>
<evidence type="ECO:0000259" key="5">
    <source>
        <dbReference type="Pfam" id="PF00389"/>
    </source>
</evidence>
<dbReference type="CDD" id="cd12173">
    <property type="entry name" value="PGDH_4"/>
    <property type="match status" value="1"/>
</dbReference>
<dbReference type="PROSITE" id="PS00670">
    <property type="entry name" value="D_2_HYDROXYACID_DH_2"/>
    <property type="match status" value="1"/>
</dbReference>
<keyword evidence="3" id="KW-0520">NAD</keyword>
<dbReference type="Pfam" id="PF02826">
    <property type="entry name" value="2-Hacid_dh_C"/>
    <property type="match status" value="1"/>
</dbReference>
<dbReference type="InterPro" id="IPR050857">
    <property type="entry name" value="D-2-hydroxyacid_DH"/>
</dbReference>
<evidence type="ECO:0000256" key="3">
    <source>
        <dbReference type="ARBA" id="ARBA00023027"/>
    </source>
</evidence>
<comment type="caution">
    <text evidence="7">The sequence shown here is derived from an EMBL/GenBank/DDBJ whole genome shotgun (WGS) entry which is preliminary data.</text>
</comment>
<gene>
    <name evidence="7" type="ORF">CEJ42_09675</name>
</gene>
<keyword evidence="2 4" id="KW-0560">Oxidoreductase</keyword>
<dbReference type="InterPro" id="IPR006140">
    <property type="entry name" value="D-isomer_DH_NAD-bd"/>
</dbReference>
<dbReference type="SUPFAM" id="SSF52283">
    <property type="entry name" value="Formate/glycerate dehydrogenase catalytic domain-like"/>
    <property type="match status" value="1"/>
</dbReference>
<reference evidence="7 8" key="1">
    <citation type="submission" date="2017-06" db="EMBL/GenBank/DDBJ databases">
        <title>Herbaspirillum phytohormonus sp. nov., isolated from the root nodule of Robinia pseudoacacia in lead-zinc mine.</title>
        <authorList>
            <person name="Fan M."/>
            <person name="Lin Y."/>
        </authorList>
    </citation>
    <scope>NUCLEOTIDE SEQUENCE [LARGE SCALE GENOMIC DNA]</scope>
    <source>
        <strain evidence="7 8">HZ10</strain>
    </source>
</reference>
<evidence type="ECO:0000313" key="8">
    <source>
        <dbReference type="Proteomes" id="UP000197596"/>
    </source>
</evidence>
<dbReference type="GO" id="GO:0051287">
    <property type="term" value="F:NAD binding"/>
    <property type="evidence" value="ECO:0007669"/>
    <property type="project" value="InterPro"/>
</dbReference>
<dbReference type="Pfam" id="PF00389">
    <property type="entry name" value="2-Hacid_dh"/>
    <property type="match status" value="1"/>
</dbReference>
<proteinExistence type="inferred from homology"/>
<feature type="domain" description="D-isomer specific 2-hydroxyacid dehydrogenase NAD-binding" evidence="6">
    <location>
        <begin position="114"/>
        <end position="285"/>
    </location>
</feature>
<dbReference type="RefSeq" id="WP_088750829.1">
    <property type="nucleotide sequence ID" value="NZ_NJGU01000005.1"/>
</dbReference>
<protein>
    <submittedName>
        <fullName evidence="7">3-phosphoglycerate dehydrogenase</fullName>
    </submittedName>
</protein>
<evidence type="ECO:0000256" key="4">
    <source>
        <dbReference type="RuleBase" id="RU003719"/>
    </source>
</evidence>
<dbReference type="InterPro" id="IPR036291">
    <property type="entry name" value="NAD(P)-bd_dom_sf"/>
</dbReference>
<dbReference type="PANTHER" id="PTHR42789">
    <property type="entry name" value="D-ISOMER SPECIFIC 2-HYDROXYACID DEHYDROGENASE FAMILY PROTEIN (AFU_ORTHOLOGUE AFUA_6G10090)"/>
    <property type="match status" value="1"/>
</dbReference>
<dbReference type="SUPFAM" id="SSF51735">
    <property type="entry name" value="NAD(P)-binding Rossmann-fold domains"/>
    <property type="match status" value="1"/>
</dbReference>
<feature type="domain" description="D-isomer specific 2-hydroxyacid dehydrogenase catalytic" evidence="5">
    <location>
        <begin position="11"/>
        <end position="310"/>
    </location>
</feature>
<dbReference type="PANTHER" id="PTHR42789:SF1">
    <property type="entry name" value="D-ISOMER SPECIFIC 2-HYDROXYACID DEHYDROGENASE FAMILY PROTEIN (AFU_ORTHOLOGUE AFUA_6G10090)"/>
    <property type="match status" value="1"/>
</dbReference>
<name>A0A246WRV3_9BURK</name>
<dbReference type="Proteomes" id="UP000197596">
    <property type="component" value="Unassembled WGS sequence"/>
</dbReference>
<dbReference type="InterPro" id="IPR029753">
    <property type="entry name" value="D-isomer_DH_CS"/>
</dbReference>
<dbReference type="InterPro" id="IPR006139">
    <property type="entry name" value="D-isomer_2_OHA_DH_cat_dom"/>
</dbReference>